<dbReference type="GO" id="GO:0004386">
    <property type="term" value="F:helicase activity"/>
    <property type="evidence" value="ECO:0007669"/>
    <property type="project" value="UniProtKB-KW"/>
</dbReference>
<proteinExistence type="predicted"/>
<name>A0A8H3X7A2_GIGMA</name>
<dbReference type="AlphaFoldDB" id="A0A8H3X7A2"/>
<dbReference type="InterPro" id="IPR055206">
    <property type="entry name" value="DEXQc_SUV3"/>
</dbReference>
<reference evidence="6 7" key="1">
    <citation type="journal article" date="2019" name="Environ. Microbiol.">
        <title>At the nexus of three kingdoms: the genome of the mycorrhizal fungus Gigaspora margarita provides insights into plant, endobacterial and fungal interactions.</title>
        <authorList>
            <person name="Venice F."/>
            <person name="Ghignone S."/>
            <person name="Salvioli di Fossalunga A."/>
            <person name="Amselem J."/>
            <person name="Novero M."/>
            <person name="Xianan X."/>
            <person name="Sedzielewska Toro K."/>
            <person name="Morin E."/>
            <person name="Lipzen A."/>
            <person name="Grigoriev I.V."/>
            <person name="Henrissat B."/>
            <person name="Martin F.M."/>
            <person name="Bonfante P."/>
        </authorList>
    </citation>
    <scope>NUCLEOTIDE SEQUENCE [LARGE SCALE GENOMIC DNA]</scope>
    <source>
        <strain evidence="6 7">BEG34</strain>
    </source>
</reference>
<comment type="caution">
    <text evidence="6">The sequence shown here is derived from an EMBL/GenBank/DDBJ whole genome shotgun (WGS) entry which is preliminary data.</text>
</comment>
<gene>
    <name evidence="6" type="ORF">F8M41_006384</name>
</gene>
<evidence type="ECO:0000256" key="4">
    <source>
        <dbReference type="ARBA" id="ARBA00022840"/>
    </source>
</evidence>
<keyword evidence="7" id="KW-1185">Reference proteome</keyword>
<dbReference type="PANTHER" id="PTHR12131">
    <property type="entry name" value="ATP-DEPENDENT RNA AND DNA HELICASE"/>
    <property type="match status" value="1"/>
</dbReference>
<evidence type="ECO:0000256" key="2">
    <source>
        <dbReference type="ARBA" id="ARBA00022801"/>
    </source>
</evidence>
<evidence type="ECO:0000313" key="6">
    <source>
        <dbReference type="EMBL" id="KAF0425130.1"/>
    </source>
</evidence>
<feature type="domain" description="ATP-dependent RNA helicase SUV3 DEXQ-box helicase" evidence="5">
    <location>
        <begin position="17"/>
        <end position="73"/>
    </location>
</feature>
<accession>A0A8H3X7A2</accession>
<dbReference type="OrthoDB" id="6692397at2759"/>
<dbReference type="GO" id="GO:0000965">
    <property type="term" value="P:mitochondrial RNA 3'-end processing"/>
    <property type="evidence" value="ECO:0007669"/>
    <property type="project" value="TreeGrafter"/>
</dbReference>
<evidence type="ECO:0000313" key="7">
    <source>
        <dbReference type="Proteomes" id="UP000439903"/>
    </source>
</evidence>
<keyword evidence="4" id="KW-0067">ATP-binding</keyword>
<keyword evidence="2 6" id="KW-0378">Hydrolase</keyword>
<dbReference type="GO" id="GO:0005524">
    <property type="term" value="F:ATP binding"/>
    <property type="evidence" value="ECO:0007669"/>
    <property type="project" value="UniProtKB-KW"/>
</dbReference>
<dbReference type="EMBL" id="WTPW01001626">
    <property type="protein sequence ID" value="KAF0425130.1"/>
    <property type="molecule type" value="Genomic_DNA"/>
</dbReference>
<dbReference type="GO" id="GO:0016787">
    <property type="term" value="F:hydrolase activity"/>
    <property type="evidence" value="ECO:0007669"/>
    <property type="project" value="UniProtKB-KW"/>
</dbReference>
<dbReference type="Gene3D" id="3.40.50.300">
    <property type="entry name" value="P-loop containing nucleotide triphosphate hydrolases"/>
    <property type="match status" value="1"/>
</dbReference>
<dbReference type="Proteomes" id="UP000439903">
    <property type="component" value="Unassembled WGS sequence"/>
</dbReference>
<organism evidence="6 7">
    <name type="scientific">Gigaspora margarita</name>
    <dbReference type="NCBI Taxonomy" id="4874"/>
    <lineage>
        <taxon>Eukaryota</taxon>
        <taxon>Fungi</taxon>
        <taxon>Fungi incertae sedis</taxon>
        <taxon>Mucoromycota</taxon>
        <taxon>Glomeromycotina</taxon>
        <taxon>Glomeromycetes</taxon>
        <taxon>Diversisporales</taxon>
        <taxon>Gigasporaceae</taxon>
        <taxon>Gigaspora</taxon>
    </lineage>
</organism>
<evidence type="ECO:0000256" key="1">
    <source>
        <dbReference type="ARBA" id="ARBA00022741"/>
    </source>
</evidence>
<sequence length="174" mass="19542">MNIARDMTIREGSERRTKQVDVAVIDEIQMISDQQRGWVWIQALLGLQAKEIHICGEPSAVPLVKSICQKTRSQQAKLSNDSNSGFDVLVASDAIGGFEFIKQIAGRAGRFGIEDGTRDSYLKYVHQAIDTSHKVLEQAKYGRITTYNGNGRTLCPSIARRLKNFLFSWKILKI</sequence>
<keyword evidence="1" id="KW-0547">Nucleotide-binding</keyword>
<dbReference type="GO" id="GO:0045025">
    <property type="term" value="C:mitochondrial degradosome"/>
    <property type="evidence" value="ECO:0007669"/>
    <property type="project" value="TreeGrafter"/>
</dbReference>
<dbReference type="InterPro" id="IPR027417">
    <property type="entry name" value="P-loop_NTPase"/>
</dbReference>
<evidence type="ECO:0000256" key="3">
    <source>
        <dbReference type="ARBA" id="ARBA00022806"/>
    </source>
</evidence>
<evidence type="ECO:0000259" key="5">
    <source>
        <dbReference type="Pfam" id="PF22527"/>
    </source>
</evidence>
<dbReference type="PANTHER" id="PTHR12131:SF1">
    <property type="entry name" value="ATP-DEPENDENT RNA HELICASE SUPV3L1, MITOCHONDRIAL-RELATED"/>
    <property type="match status" value="1"/>
</dbReference>
<dbReference type="SUPFAM" id="SSF52540">
    <property type="entry name" value="P-loop containing nucleoside triphosphate hydrolases"/>
    <property type="match status" value="1"/>
</dbReference>
<dbReference type="InterPro" id="IPR050699">
    <property type="entry name" value="RNA-DNA_Helicase"/>
</dbReference>
<dbReference type="Pfam" id="PF22527">
    <property type="entry name" value="DEXQc_Suv3"/>
    <property type="match status" value="1"/>
</dbReference>
<protein>
    <submittedName>
        <fullName evidence="6">P-loop containing nucleoside triphosphate hydrolase protein</fullName>
    </submittedName>
</protein>
<keyword evidence="3" id="KW-0347">Helicase</keyword>